<accession>A0A1S1HN84</accession>
<protein>
    <recommendedName>
        <fullName evidence="1">DUF7168 domain-containing protein</fullName>
    </recommendedName>
</protein>
<dbReference type="EMBL" id="LVIE01000173">
    <property type="protein sequence ID" value="OHT23715.1"/>
    <property type="molecule type" value="Genomic_DNA"/>
</dbReference>
<dbReference type="AlphaFoldDB" id="A0A1S1HN84"/>
<feature type="domain" description="DUF7168" evidence="1">
    <location>
        <begin position="175"/>
        <end position="270"/>
    </location>
</feature>
<evidence type="ECO:0000259" key="1">
    <source>
        <dbReference type="Pfam" id="PF23771"/>
    </source>
</evidence>
<evidence type="ECO:0000313" key="3">
    <source>
        <dbReference type="Proteomes" id="UP000179588"/>
    </source>
</evidence>
<evidence type="ECO:0000313" key="2">
    <source>
        <dbReference type="EMBL" id="OHT23715.1"/>
    </source>
</evidence>
<reference evidence="2 3" key="1">
    <citation type="submission" date="2016-03" db="EMBL/GenBank/DDBJ databases">
        <title>Genome sequence of Providencia stuartii strain, isolated from the salivary glands of larval Lucilia sericata.</title>
        <authorList>
            <person name="Yuan Y."/>
            <person name="Zhang Y."/>
            <person name="Fu S."/>
            <person name="Crippen T.L."/>
            <person name="Visi D."/>
            <person name="Benbow M.E."/>
            <person name="Allen M."/>
            <person name="Tomberlin J.K."/>
            <person name="Sze S.-H."/>
            <person name="Tarone A.M."/>
        </authorList>
    </citation>
    <scope>NUCLEOTIDE SEQUENCE [LARGE SCALE GENOMIC DNA]</scope>
    <source>
        <strain evidence="2 3">Crippen</strain>
    </source>
</reference>
<organism evidence="2 3">
    <name type="scientific">Providencia stuartii</name>
    <dbReference type="NCBI Taxonomy" id="588"/>
    <lineage>
        <taxon>Bacteria</taxon>
        <taxon>Pseudomonadati</taxon>
        <taxon>Pseudomonadota</taxon>
        <taxon>Gammaproteobacteria</taxon>
        <taxon>Enterobacterales</taxon>
        <taxon>Morganellaceae</taxon>
        <taxon>Providencia</taxon>
    </lineage>
</organism>
<proteinExistence type="predicted"/>
<keyword evidence="3" id="KW-1185">Reference proteome</keyword>
<sequence>MKLIDYIEAVYGCDRGNKAAFLKANPRILPQELSRWLKAQLKINPLTGEIYKPVSRIVSIPDNAVLPGALLSDWHHTQLHELAKTQNISPQQLFESWLTQEDLRQRTHLHSPKILPEQEIASLVSQHFATLTPDSEVPDYHLALSALMRTLMDKDYLTYHVSSVAESERLTIPRTAYYWYGGAIAKRVAQMFGTYDVYLWHEYLQPNSEVVFIGEAQNVVVSYFVCQQLCRLIKQMRSQYRKQQGSWGTRTQLDDIANEYASRFVRGIMESPLYIGGGEADFARLFTYVERRYAYTLR</sequence>
<dbReference type="InterPro" id="IPR055592">
    <property type="entry name" value="DUF7168"/>
</dbReference>
<dbReference type="Pfam" id="PF23771">
    <property type="entry name" value="DUF7168"/>
    <property type="match status" value="1"/>
</dbReference>
<comment type="caution">
    <text evidence="2">The sequence shown here is derived from an EMBL/GenBank/DDBJ whole genome shotgun (WGS) entry which is preliminary data.</text>
</comment>
<dbReference type="Proteomes" id="UP000179588">
    <property type="component" value="Unassembled WGS sequence"/>
</dbReference>
<name>A0A1S1HN84_PROST</name>
<gene>
    <name evidence="2" type="ORF">A3Q29_20070</name>
</gene>